<keyword evidence="2" id="KW-0596">Phosphopantetheine</keyword>
<sequence length="2718" mass="297300">MSEPIGSPYHPSFVDAFVRCARAHPDKTAVESDQGRLTYSELDVQSGELASALRDAGAAPGDRVALVMDRGVQVAVALLATLRAGAVYVPMDISWPDNRIRTILDDACPSVVLCDDANAARKCYSAHQTRVRVSDRNGAVSSDHVPEYFDPAYIIYTSGSTGRPKGVVVPHGALAARLYAFKNVFQLTGQERFLAQSSVAFDASILDMFLPLSSGCEIVIASDAQRRDPDELKSLLERRSLNATFATPTQWQSLVSVGWRGCPGMKMLSSGEAMPPSLLAALADRGTVFNAYGPTEATVVVSVAKLGHGDEVHLGKPLPEVELAIEDEEGERVTEVGRVGELFIGGPHLASGYWNNPELTAEKFVGGRYRTGDLASWGPAGCLFYHGRADDQVKVHGHRIELGEIEEVARSQGLVNEIKVLLDDRESVRLVAFYASAGRTPDEIRSALGAELPSYMVPGVWIPVRALPLGTTGKVDRQALLALLAEWRAQGSANGDRSSTPPRMRVVPESGGPFEAKPRSRADSVEAVLLGIWRDVLQMPDLTAESDFFASGGNSVLAVRTVNQARAAGIACRTSDLFANPTVGKLVAAGKALSETSDARAATGDPQRFELLPNAEQLLRGGGLDVAIVRDAYPLTSPQEGMLVRSLAAPESGDYLIRIWCDVHGEMDQNVFRQSWEAEIASQDLLGSVFRWHGPFPFQAVLERPELRWESHDWSSSGRQAAEEAFHELSSARFAAGLELDEKPPLRFDFIDCGGERSRLLLTFHHLLLDGLSIPLLMRRVLRRYNGDSSVAEERVLRFRDYVAWSRRSAGESATVFWRDHLGHNAKEATTSLLADRLENDAGTGAGGGHLTNAVHLNASRWTTVVQRCRRAKITPNGLLQAIWCRVTQAYTQADRVIYGLTQSGRGPVPTGVHEAVGTFVATVPVAVDLDAHDSLTSISRFVQQVNARAAELDHVPLKEIQRMAGASPVRPLFDCLLSFDQEWTPLTIGRLSVVSSETRETTEYPVTVNVLERQNGACDISFSFARRHVSAFRAEGVSSLFENLLEQWETGASDLLSTLPTVPARDAEVPVGRDMRLYILDRRLTPVPIGAPGELCLGGIAPAGERPFAPLVSASWGGAQGLIRTGHRARLLPDGAVEYLGVLAAEAHGRPHPHESAPRPAGEAAHAEPFAGRIGSVPAADPPQTVAEQAMARIWQEILGIEAVGRDDSFFALGGDSILSLQVLAQARGDGWVVDLRDLLRTPKLRDLAGTARREAAGVTLRDRAPARPAQDGRTGFELIGKADRDALPDGIQSAFPLTTLQSGMVYHTHLDQRGAMYWDAFVYEIDGPFAEQAFRGALAGLVARHPLLRARFELAAFSEPLQLIQETAEPIVTVADWREVLYIEQRRRLAAWREDLSVPFDPQRAPLFTVDVTILADDRFAVGLRLYHAIADGWSLASTMTELLLDYQRRLTGEGEPIAAPLADYADFVALERVAVADPGQREFWSSYLGDAETMRLPIRRRVTEVDRRGTRELRRYALPRELVSGLDSLAAELDVPVRRLFLAAHFRVLSMLCGQTDVVSGVVMNGRPEILDADRMIGLFLNAVPLRLELRGGRWRDLVRAVTDEELTVVPYRRYPVSEIKRHCVSGDLFDVAFNYVDFHVYTRAAERLHTVRIRGMEHRDVMNFAFCATFYRGWPYDSELTLAYDPDLFGARQIDDFGRYYLAALRAMAESGDAVYEAPLLDAEERDRLTLVGSPPADTTSLLARVWEHATCTPDTPAVGDGVRALGYKDLAEVTIAIASTLRDARIGPGDVVGVKVRRDTRLPAALLGVMAAGAAYLPLDGHAPADRERFMLADSRAALVLCDGDTRGTLSAGTPTLNLDEIEPSGTRIGAAPLLQPDSSAYLIYTSGSTGWPKGVLVRHRNLDNLLAGMAETPGLGAADRLLATTTIGFDIAALELFLPLRQGAQVIVASDAASRDPVAIIDRLREHDVTVMQATPSLWSQLLDTDWVGKADLKALCGGEALPAALAEPLRRACGELWNLYGPTETTIWSSCAPVEAGEPIRIGMPIADTRMYVLDAHLAPVPRGTTGELCVAGGGVAAGYWNRPELTADRFVSDPFHGGTMYRTGDLVRIDERGTVEYLGRLDHQVKIRGHRIELGEIENILERHPDVGKGVAALHRHPERGEELVGYFTLSAGALSRRSVDLHHVQVAHWEDVWSSVYSTGSGPMSSGLLNLAGWTSSYTDEPMPNSEMLEWIDATVELIRSLGARRILEIGCGTGLLLGRLAPHCDHYVGTDVSAAALEYVREAVLTAPELSGCDVRLEQTPADDLTRLDDERFDLVVLNSVVQYFPGRDYLDQAIGQAVAMVNGSGQVLVGDVRHLDLAAAMYISIADHRGAATGSTTDEIVAHGWSQEKELLVAPGYFTHLNEPGVTRADIMLRRGTTHNELTRFRYDAVLHVRGHVPAVEIDWLEQDARPFDLAEIERHLATGEPFGLRRVANARLARERTLLGEEHSEGEASGLDVEVLSVLADKHGYHARTSWAAEYPFGAFDVAFVPRTREGVPDFPMAARRDRPTNTPLLPEVERGLAGELRRALTADLPEQAVPTRLVLLEAMPLTPNGKVDRKRLPDPRSASGDNAYVAPRNDVERRLCGLWADLLGVERVGVDDHFLRLGGHSLLATRLINRVNRMFDRDLRLRDLFSVPTVAGLAAEIDRRDRPPGHPRIQRRRRGSR</sequence>
<dbReference type="PROSITE" id="PS50075">
    <property type="entry name" value="CARRIER"/>
    <property type="match status" value="3"/>
</dbReference>
<dbReference type="InterPro" id="IPR001242">
    <property type="entry name" value="Condensation_dom"/>
</dbReference>
<dbReference type="SUPFAM" id="SSF47336">
    <property type="entry name" value="ACP-like"/>
    <property type="match status" value="3"/>
</dbReference>
<dbReference type="Pfam" id="PF00550">
    <property type="entry name" value="PP-binding"/>
    <property type="match status" value="3"/>
</dbReference>
<dbReference type="Gene3D" id="2.30.38.10">
    <property type="entry name" value="Luciferase, Domain 3"/>
    <property type="match status" value="2"/>
</dbReference>
<reference evidence="7" key="1">
    <citation type="submission" date="2020-07" db="EMBL/GenBank/DDBJ databases">
        <authorList>
            <person name="Tarantini F.S."/>
            <person name="Hong K.W."/>
            <person name="Chan K.G."/>
        </authorList>
    </citation>
    <scope>NUCLEOTIDE SEQUENCE</scope>
    <source>
        <strain evidence="7">32-07</strain>
    </source>
</reference>
<accession>A0ABX8QSL8</accession>
<dbReference type="InterPro" id="IPR009081">
    <property type="entry name" value="PP-bd_ACP"/>
</dbReference>
<evidence type="ECO:0000256" key="5">
    <source>
        <dbReference type="SAM" id="MobiDB-lite"/>
    </source>
</evidence>
<dbReference type="InterPro" id="IPR029063">
    <property type="entry name" value="SAM-dependent_MTases_sf"/>
</dbReference>
<comment type="cofactor">
    <cofactor evidence="1">
        <name>pantetheine 4'-phosphate</name>
        <dbReference type="ChEBI" id="CHEBI:47942"/>
    </cofactor>
</comment>
<organism evidence="7 8">
    <name type="scientific">Actinomadura graeca</name>
    <dbReference type="NCBI Taxonomy" id="2750812"/>
    <lineage>
        <taxon>Bacteria</taxon>
        <taxon>Bacillati</taxon>
        <taxon>Actinomycetota</taxon>
        <taxon>Actinomycetes</taxon>
        <taxon>Streptosporangiales</taxon>
        <taxon>Thermomonosporaceae</taxon>
        <taxon>Actinomadura</taxon>
    </lineage>
</organism>
<dbReference type="Gene3D" id="3.30.559.10">
    <property type="entry name" value="Chloramphenicol acetyltransferase-like domain"/>
    <property type="match status" value="2"/>
</dbReference>
<dbReference type="Pfam" id="PF00501">
    <property type="entry name" value="AMP-binding"/>
    <property type="match status" value="2"/>
</dbReference>
<evidence type="ECO:0000256" key="1">
    <source>
        <dbReference type="ARBA" id="ARBA00001957"/>
    </source>
</evidence>
<dbReference type="Pfam" id="PF00668">
    <property type="entry name" value="Condensation"/>
    <property type="match status" value="2"/>
</dbReference>
<dbReference type="InterPro" id="IPR020845">
    <property type="entry name" value="AMP-binding_CS"/>
</dbReference>
<proteinExistence type="predicted"/>
<dbReference type="InterPro" id="IPR020806">
    <property type="entry name" value="PKS_PP-bd"/>
</dbReference>
<dbReference type="Gene3D" id="3.30.559.30">
    <property type="entry name" value="Nonribosomal peptide synthetase, condensation domain"/>
    <property type="match status" value="2"/>
</dbReference>
<evidence type="ECO:0000259" key="6">
    <source>
        <dbReference type="PROSITE" id="PS50075"/>
    </source>
</evidence>
<feature type="compositionally biased region" description="Basic residues" evidence="5">
    <location>
        <begin position="2709"/>
        <end position="2718"/>
    </location>
</feature>
<dbReference type="SMART" id="SM00823">
    <property type="entry name" value="PKS_PP"/>
    <property type="match status" value="3"/>
</dbReference>
<dbReference type="PROSITE" id="PS00012">
    <property type="entry name" value="PHOSPHOPANTETHEINE"/>
    <property type="match status" value="3"/>
</dbReference>
<dbReference type="InterPro" id="IPR010071">
    <property type="entry name" value="AA_adenyl_dom"/>
</dbReference>
<evidence type="ECO:0000256" key="4">
    <source>
        <dbReference type="ARBA" id="ARBA00022737"/>
    </source>
</evidence>
<dbReference type="Gene3D" id="3.40.50.150">
    <property type="entry name" value="Vaccinia Virus protein VP39"/>
    <property type="match status" value="1"/>
</dbReference>
<feature type="compositionally biased region" description="Polar residues" evidence="5">
    <location>
        <begin position="492"/>
        <end position="501"/>
    </location>
</feature>
<dbReference type="InterPro" id="IPR023213">
    <property type="entry name" value="CAT-like_dom_sf"/>
</dbReference>
<dbReference type="PANTHER" id="PTHR45527">
    <property type="entry name" value="NONRIBOSOMAL PEPTIDE SYNTHETASE"/>
    <property type="match status" value="1"/>
</dbReference>
<evidence type="ECO:0000256" key="3">
    <source>
        <dbReference type="ARBA" id="ARBA00022553"/>
    </source>
</evidence>
<feature type="region of interest" description="Disordered" evidence="5">
    <location>
        <begin position="492"/>
        <end position="518"/>
    </location>
</feature>
<dbReference type="Gene3D" id="3.40.50.980">
    <property type="match status" value="2"/>
</dbReference>
<dbReference type="InterPro" id="IPR045851">
    <property type="entry name" value="AMP-bd_C_sf"/>
</dbReference>
<dbReference type="InterPro" id="IPR036736">
    <property type="entry name" value="ACP-like_sf"/>
</dbReference>
<dbReference type="InterPro" id="IPR042099">
    <property type="entry name" value="ANL_N_sf"/>
</dbReference>
<evidence type="ECO:0000313" key="8">
    <source>
        <dbReference type="Proteomes" id="UP001049518"/>
    </source>
</evidence>
<dbReference type="RefSeq" id="WP_231334989.1">
    <property type="nucleotide sequence ID" value="NZ_CP059572.1"/>
</dbReference>
<keyword evidence="4" id="KW-0677">Repeat</keyword>
<evidence type="ECO:0000313" key="7">
    <source>
        <dbReference type="EMBL" id="QXJ21809.1"/>
    </source>
</evidence>
<feature type="domain" description="Carrier" evidence="6">
    <location>
        <begin position="520"/>
        <end position="594"/>
    </location>
</feature>
<feature type="domain" description="Carrier" evidence="6">
    <location>
        <begin position="1183"/>
        <end position="1257"/>
    </location>
</feature>
<keyword evidence="3" id="KW-0597">Phosphoprotein</keyword>
<dbReference type="SUPFAM" id="SSF53335">
    <property type="entry name" value="S-adenosyl-L-methionine-dependent methyltransferases"/>
    <property type="match status" value="1"/>
</dbReference>
<feature type="domain" description="Carrier" evidence="6">
    <location>
        <begin position="2627"/>
        <end position="2702"/>
    </location>
</feature>
<dbReference type="Gene3D" id="3.30.300.30">
    <property type="match status" value="3"/>
</dbReference>
<dbReference type="PANTHER" id="PTHR45527:SF1">
    <property type="entry name" value="FATTY ACID SYNTHASE"/>
    <property type="match status" value="1"/>
</dbReference>
<dbReference type="EMBL" id="CP059572">
    <property type="protein sequence ID" value="QXJ21809.1"/>
    <property type="molecule type" value="Genomic_DNA"/>
</dbReference>
<dbReference type="InterPro" id="IPR013217">
    <property type="entry name" value="Methyltransf_12"/>
</dbReference>
<dbReference type="PROSITE" id="PS00455">
    <property type="entry name" value="AMP_BINDING"/>
    <property type="match status" value="2"/>
</dbReference>
<dbReference type="SUPFAM" id="SSF56801">
    <property type="entry name" value="Acetyl-CoA synthetase-like"/>
    <property type="match status" value="3"/>
</dbReference>
<name>A0ABX8QSL8_9ACTN</name>
<dbReference type="InterPro" id="IPR029058">
    <property type="entry name" value="AB_hydrolase_fold"/>
</dbReference>
<dbReference type="CDD" id="cd05930">
    <property type="entry name" value="A_NRPS"/>
    <property type="match status" value="1"/>
</dbReference>
<dbReference type="Gene3D" id="3.40.50.1820">
    <property type="entry name" value="alpha/beta hydrolase"/>
    <property type="match status" value="1"/>
</dbReference>
<dbReference type="SUPFAM" id="SSF52777">
    <property type="entry name" value="CoA-dependent acyltransferases"/>
    <property type="match status" value="4"/>
</dbReference>
<dbReference type="InterPro" id="IPR000873">
    <property type="entry name" value="AMP-dep_synth/lig_dom"/>
</dbReference>
<dbReference type="CDD" id="cd02440">
    <property type="entry name" value="AdoMet_MTases"/>
    <property type="match status" value="1"/>
</dbReference>
<dbReference type="NCBIfam" id="TIGR01733">
    <property type="entry name" value="AA-adenyl-dom"/>
    <property type="match status" value="2"/>
</dbReference>
<dbReference type="Gene3D" id="3.40.50.12780">
    <property type="entry name" value="N-terminal domain of ligase-like"/>
    <property type="match status" value="1"/>
</dbReference>
<gene>
    <name evidence="7" type="ORF">AGRA3207_002708</name>
</gene>
<dbReference type="Gene3D" id="1.10.1200.10">
    <property type="entry name" value="ACP-like"/>
    <property type="match status" value="2"/>
</dbReference>
<protein>
    <submittedName>
        <fullName evidence="7">Amino acid adenylation domain-containing protein</fullName>
    </submittedName>
</protein>
<keyword evidence="8" id="KW-1185">Reference proteome</keyword>
<feature type="region of interest" description="Disordered" evidence="5">
    <location>
        <begin position="2697"/>
        <end position="2718"/>
    </location>
</feature>
<dbReference type="Proteomes" id="UP001049518">
    <property type="component" value="Chromosome"/>
</dbReference>
<dbReference type="Pfam" id="PF08242">
    <property type="entry name" value="Methyltransf_12"/>
    <property type="match status" value="1"/>
</dbReference>
<dbReference type="InterPro" id="IPR006162">
    <property type="entry name" value="Ppantetheine_attach_site"/>
</dbReference>
<evidence type="ECO:0000256" key="2">
    <source>
        <dbReference type="ARBA" id="ARBA00022450"/>
    </source>
</evidence>